<comment type="caution">
    <text evidence="1">The sequence shown here is derived from an EMBL/GenBank/DDBJ whole genome shotgun (WGS) entry which is preliminary data.</text>
</comment>
<name>A0A0V1MPC5_9BILA</name>
<sequence length="121" mass="13633">MYKSSLTTCVIRPTTNFPSAWPSETNFDCRNKVENALSTGNSTSTSFKPSFKKRSSLMKNFNCTCVNNHDYGLLNNIVPSFVNNVRNGIFEIHSCHLSTCCGKTTRQSICQRLLVEENKQV</sequence>
<gene>
    <name evidence="1" type="ORF">T10_4873</name>
</gene>
<keyword evidence="2" id="KW-1185">Reference proteome</keyword>
<evidence type="ECO:0000313" key="1">
    <source>
        <dbReference type="EMBL" id="KRZ73475.1"/>
    </source>
</evidence>
<protein>
    <submittedName>
        <fullName evidence="1">Uncharacterized protein</fullName>
    </submittedName>
</protein>
<accession>A0A0V1MPC5</accession>
<dbReference type="Proteomes" id="UP000054843">
    <property type="component" value="Unassembled WGS sequence"/>
</dbReference>
<organism evidence="1 2">
    <name type="scientific">Trichinella papuae</name>
    <dbReference type="NCBI Taxonomy" id="268474"/>
    <lineage>
        <taxon>Eukaryota</taxon>
        <taxon>Metazoa</taxon>
        <taxon>Ecdysozoa</taxon>
        <taxon>Nematoda</taxon>
        <taxon>Enoplea</taxon>
        <taxon>Dorylaimia</taxon>
        <taxon>Trichinellida</taxon>
        <taxon>Trichinellidae</taxon>
        <taxon>Trichinella</taxon>
    </lineage>
</organism>
<dbReference type="EMBL" id="JYDO01000063">
    <property type="protein sequence ID" value="KRZ73475.1"/>
    <property type="molecule type" value="Genomic_DNA"/>
</dbReference>
<reference evidence="1 2" key="1">
    <citation type="submission" date="2015-01" db="EMBL/GenBank/DDBJ databases">
        <title>Evolution of Trichinella species and genotypes.</title>
        <authorList>
            <person name="Korhonen P.K."/>
            <person name="Edoardo P."/>
            <person name="Giuseppe L.R."/>
            <person name="Gasser R.B."/>
        </authorList>
    </citation>
    <scope>NUCLEOTIDE SEQUENCE [LARGE SCALE GENOMIC DNA]</scope>
    <source>
        <strain evidence="1">ISS1980</strain>
    </source>
</reference>
<proteinExistence type="predicted"/>
<dbReference type="AlphaFoldDB" id="A0A0V1MPC5"/>
<evidence type="ECO:0000313" key="2">
    <source>
        <dbReference type="Proteomes" id="UP000054843"/>
    </source>
</evidence>